<evidence type="ECO:0000313" key="10">
    <source>
        <dbReference type="Proteomes" id="UP000266301"/>
    </source>
</evidence>
<dbReference type="PANTHER" id="PTHR12561">
    <property type="entry name" value="LIPOATE-PROTEIN LIGASE"/>
    <property type="match status" value="1"/>
</dbReference>
<dbReference type="AlphaFoldDB" id="A0A386H1W8"/>
<gene>
    <name evidence="9" type="ORF">D4Z93_03030</name>
</gene>
<keyword evidence="6" id="KW-0067">ATP-binding</keyword>
<dbReference type="PROSITE" id="PS51733">
    <property type="entry name" value="BPL_LPL_CATALYTIC"/>
    <property type="match status" value="1"/>
</dbReference>
<dbReference type="InterPro" id="IPR004562">
    <property type="entry name" value="LipoylTrfase_LipoateP_Ligase"/>
</dbReference>
<dbReference type="GO" id="GO:0016979">
    <property type="term" value="F:lipoate-protein ligase activity"/>
    <property type="evidence" value="ECO:0007669"/>
    <property type="project" value="UniProtKB-EC"/>
</dbReference>
<dbReference type="GO" id="GO:0009249">
    <property type="term" value="P:protein lipoylation"/>
    <property type="evidence" value="ECO:0007669"/>
    <property type="project" value="InterPro"/>
</dbReference>
<dbReference type="Pfam" id="PF10437">
    <property type="entry name" value="Lip_prot_lig_C"/>
    <property type="match status" value="1"/>
</dbReference>
<evidence type="ECO:0000256" key="1">
    <source>
        <dbReference type="ARBA" id="ARBA00005085"/>
    </source>
</evidence>
<dbReference type="OrthoDB" id="9788148at2"/>
<comment type="pathway">
    <text evidence="2">Protein modification; protein lipoylation via exogenous pathway; protein N(6)-(lipoyl)lysine from lipoate: step 1/2.</text>
</comment>
<dbReference type="SUPFAM" id="SSF55681">
    <property type="entry name" value="Class II aaRS and biotin synthetases"/>
    <property type="match status" value="1"/>
</dbReference>
<comment type="pathway">
    <text evidence="1">Protein modification; protein lipoylation via exogenous pathway; protein N(6)-(lipoyl)lysine from lipoate: step 2/2.</text>
</comment>
<reference evidence="9 10" key="1">
    <citation type="journal article" date="2019" name="Int. J. Syst. Evol. Microbiol.">
        <title>Clostridium fermenticellae sp. nov., isolated from the mud in a fermentation cellar for the production of the Chinese liquor, baijiu.</title>
        <authorList>
            <person name="Xu P.X."/>
            <person name="Chai L.J."/>
            <person name="Qiu T."/>
            <person name="Zhang X.J."/>
            <person name="Lu Z.M."/>
            <person name="Xiao C."/>
            <person name="Wang S.T."/>
            <person name="Shen C.H."/>
            <person name="Shi J.S."/>
            <person name="Xu Z.H."/>
        </authorList>
    </citation>
    <scope>NUCLEOTIDE SEQUENCE [LARGE SCALE GENOMIC DNA]</scope>
    <source>
        <strain evidence="9 10">JN500901</strain>
    </source>
</reference>
<name>A0A386H1W8_9CLOT</name>
<evidence type="ECO:0000313" key="9">
    <source>
        <dbReference type="EMBL" id="AYD39568.1"/>
    </source>
</evidence>
<dbReference type="GO" id="GO:0005737">
    <property type="term" value="C:cytoplasm"/>
    <property type="evidence" value="ECO:0007669"/>
    <property type="project" value="TreeGrafter"/>
</dbReference>
<sequence>MINVINNSNNPYFNLALEEYFLKYKNLEDNILILWQNEPVIVIGKNQNTYEELNLEYVNSNNIKVVRRLSGGGAVYHDLGNLNFTIIEGNSNIHKNDFSFFALPIISCLNKLGIKATFNGRNDILINDKKFSGNAQYFYKDKLLHHGTLLFASDLTVLSKALNVKKDKFESKGIKSVGSRVTNISDYIDTNISINEFKNMLIESVFEDKNEKIKNYILNDEEIKKINELVENKYSSWEWNFGKSPKFNYIKEMRFNSGSVSITMNVVDGIIKNFKIYGDFFEENSLEELEKRFINKKFEIREIKNIVESTNISKYILNINNEDFIKLFL</sequence>
<dbReference type="InterPro" id="IPR019491">
    <property type="entry name" value="Lipoate_protein_ligase_C"/>
</dbReference>
<dbReference type="GO" id="GO:0017118">
    <property type="term" value="F:lipoyltransferase activity"/>
    <property type="evidence" value="ECO:0007669"/>
    <property type="project" value="TreeGrafter"/>
</dbReference>
<dbReference type="KEGG" id="cfer:D4Z93_03030"/>
<evidence type="ECO:0000259" key="8">
    <source>
        <dbReference type="PROSITE" id="PS51733"/>
    </source>
</evidence>
<dbReference type="Proteomes" id="UP000266301">
    <property type="component" value="Chromosome"/>
</dbReference>
<proteinExistence type="predicted"/>
<feature type="domain" description="BPL/LPL catalytic" evidence="8">
    <location>
        <begin position="26"/>
        <end position="213"/>
    </location>
</feature>
<dbReference type="CDD" id="cd16443">
    <property type="entry name" value="LplA"/>
    <property type="match status" value="1"/>
</dbReference>
<keyword evidence="10" id="KW-1185">Reference proteome</keyword>
<evidence type="ECO:0000256" key="3">
    <source>
        <dbReference type="ARBA" id="ARBA00012367"/>
    </source>
</evidence>
<protein>
    <recommendedName>
        <fullName evidence="3">lipoate--protein ligase</fullName>
        <ecNumber evidence="3">6.3.1.20</ecNumber>
    </recommendedName>
</protein>
<evidence type="ECO:0000256" key="6">
    <source>
        <dbReference type="ARBA" id="ARBA00022840"/>
    </source>
</evidence>
<dbReference type="Gene3D" id="3.30.390.50">
    <property type="entry name" value="CO dehydrogenase flavoprotein, C-terminal domain"/>
    <property type="match status" value="1"/>
</dbReference>
<organism evidence="9 10">
    <name type="scientific">Clostridium fermenticellae</name>
    <dbReference type="NCBI Taxonomy" id="2068654"/>
    <lineage>
        <taxon>Bacteria</taxon>
        <taxon>Bacillati</taxon>
        <taxon>Bacillota</taxon>
        <taxon>Clostridia</taxon>
        <taxon>Eubacteriales</taxon>
        <taxon>Clostridiaceae</taxon>
        <taxon>Clostridium</taxon>
    </lineage>
</organism>
<dbReference type="NCBIfam" id="TIGR00545">
    <property type="entry name" value="lipoyltrans"/>
    <property type="match status" value="1"/>
</dbReference>
<dbReference type="SUPFAM" id="SSF82649">
    <property type="entry name" value="SufE/NifU"/>
    <property type="match status" value="1"/>
</dbReference>
<dbReference type="FunFam" id="3.30.930.10:FF:000072">
    <property type="entry name" value="Lipoate--protein ligase"/>
    <property type="match status" value="1"/>
</dbReference>
<dbReference type="Gene3D" id="3.30.930.10">
    <property type="entry name" value="Bira Bifunctional Protein, Domain 2"/>
    <property type="match status" value="1"/>
</dbReference>
<keyword evidence="4 9" id="KW-0436">Ligase</keyword>
<evidence type="ECO:0000256" key="4">
    <source>
        <dbReference type="ARBA" id="ARBA00022598"/>
    </source>
</evidence>
<dbReference type="UniPathway" id="UPA00537">
    <property type="reaction ID" value="UER00594"/>
</dbReference>
<dbReference type="RefSeq" id="WP_119970326.1">
    <property type="nucleotide sequence ID" value="NZ_CP032416.1"/>
</dbReference>
<accession>A0A386H1W8</accession>
<dbReference type="EMBL" id="CP032416">
    <property type="protein sequence ID" value="AYD39568.1"/>
    <property type="molecule type" value="Genomic_DNA"/>
</dbReference>
<dbReference type="GO" id="GO:0005524">
    <property type="term" value="F:ATP binding"/>
    <property type="evidence" value="ECO:0007669"/>
    <property type="project" value="UniProtKB-KW"/>
</dbReference>
<dbReference type="InterPro" id="IPR004143">
    <property type="entry name" value="BPL_LPL_catalytic"/>
</dbReference>
<evidence type="ECO:0000256" key="5">
    <source>
        <dbReference type="ARBA" id="ARBA00022741"/>
    </source>
</evidence>
<evidence type="ECO:0000256" key="2">
    <source>
        <dbReference type="ARBA" id="ARBA00005124"/>
    </source>
</evidence>
<evidence type="ECO:0000256" key="7">
    <source>
        <dbReference type="ARBA" id="ARBA00048037"/>
    </source>
</evidence>
<dbReference type="InterPro" id="IPR045864">
    <property type="entry name" value="aa-tRNA-synth_II/BPL/LPL"/>
</dbReference>
<dbReference type="Pfam" id="PF21948">
    <property type="entry name" value="LplA-B_cat"/>
    <property type="match status" value="1"/>
</dbReference>
<keyword evidence="5" id="KW-0547">Nucleotide-binding</keyword>
<comment type="catalytic activity">
    <reaction evidence="7">
        <text>L-lysyl-[lipoyl-carrier protein] + (R)-lipoate + ATP = N(6)-[(R)-lipoyl]-L-lysyl-[lipoyl-carrier protein] + AMP + diphosphate + H(+)</text>
        <dbReference type="Rhea" id="RHEA:49288"/>
        <dbReference type="Rhea" id="RHEA-COMP:10500"/>
        <dbReference type="Rhea" id="RHEA-COMP:10502"/>
        <dbReference type="ChEBI" id="CHEBI:15378"/>
        <dbReference type="ChEBI" id="CHEBI:29969"/>
        <dbReference type="ChEBI" id="CHEBI:30616"/>
        <dbReference type="ChEBI" id="CHEBI:33019"/>
        <dbReference type="ChEBI" id="CHEBI:83088"/>
        <dbReference type="ChEBI" id="CHEBI:83099"/>
        <dbReference type="ChEBI" id="CHEBI:456215"/>
        <dbReference type="EC" id="6.3.1.20"/>
    </reaction>
</comment>
<dbReference type="PANTHER" id="PTHR12561:SF3">
    <property type="entry name" value="LIPOYLTRANSFERASE 1, MITOCHONDRIAL"/>
    <property type="match status" value="1"/>
</dbReference>
<dbReference type="EC" id="6.3.1.20" evidence="3"/>